<feature type="region of interest" description="Disordered" evidence="1">
    <location>
        <begin position="424"/>
        <end position="460"/>
    </location>
</feature>
<dbReference type="RefSeq" id="WP_273895314.1">
    <property type="nucleotide sequence ID" value="NZ_JAMDGP010000006.1"/>
</dbReference>
<dbReference type="Pfam" id="PF08238">
    <property type="entry name" value="Sel1"/>
    <property type="match status" value="3"/>
</dbReference>
<dbReference type="InterPro" id="IPR011990">
    <property type="entry name" value="TPR-like_helical_dom_sf"/>
</dbReference>
<dbReference type="EMBL" id="JAMDGZ010000059">
    <property type="protein sequence ID" value="MDD1016679.1"/>
    <property type="molecule type" value="Genomic_DNA"/>
</dbReference>
<dbReference type="Proteomes" id="UP001148184">
    <property type="component" value="Unassembled WGS sequence"/>
</dbReference>
<dbReference type="InterPro" id="IPR006597">
    <property type="entry name" value="Sel1-like"/>
</dbReference>
<dbReference type="SMART" id="SM00671">
    <property type="entry name" value="SEL1"/>
    <property type="match status" value="4"/>
</dbReference>
<dbReference type="Gene3D" id="1.25.40.10">
    <property type="entry name" value="Tetratricopeptide repeat domain"/>
    <property type="match status" value="1"/>
</dbReference>
<dbReference type="PANTHER" id="PTHR11102">
    <property type="entry name" value="SEL-1-LIKE PROTEIN"/>
    <property type="match status" value="1"/>
</dbReference>
<evidence type="ECO:0000256" key="2">
    <source>
        <dbReference type="SAM" id="SignalP"/>
    </source>
</evidence>
<feature type="compositionally biased region" description="Polar residues" evidence="1">
    <location>
        <begin position="424"/>
        <end position="438"/>
    </location>
</feature>
<keyword evidence="3" id="KW-0449">Lipoprotein</keyword>
<feature type="signal peptide" evidence="2">
    <location>
        <begin position="1"/>
        <end position="21"/>
    </location>
</feature>
<gene>
    <name evidence="3" type="primary">algK</name>
    <name evidence="3" type="ORF">M5G17_23685</name>
</gene>
<evidence type="ECO:0000313" key="3">
    <source>
        <dbReference type="EMBL" id="MDD1016679.1"/>
    </source>
</evidence>
<keyword evidence="2" id="KW-0732">Signal</keyword>
<keyword evidence="4" id="KW-1185">Reference proteome</keyword>
<proteinExistence type="predicted"/>
<reference evidence="3 4" key="1">
    <citation type="submission" date="2022-05" db="EMBL/GenBank/DDBJ databases">
        <title>Novel Pseudomonas spp. Isolated from a Rainbow Trout Aquaculture Facility.</title>
        <authorList>
            <person name="Testerman T."/>
            <person name="Graf J."/>
        </authorList>
    </citation>
    <scope>NUCLEOTIDE SEQUENCE [LARGE SCALE GENOMIC DNA]</scope>
    <source>
        <strain evidence="3 4">ID1025</strain>
    </source>
</reference>
<dbReference type="NCBIfam" id="NF038194">
    <property type="entry name" value="AlgK_TPR_lipo"/>
    <property type="match status" value="1"/>
</dbReference>
<feature type="chain" id="PRO_5046707237" evidence="2">
    <location>
        <begin position="22"/>
        <end position="460"/>
    </location>
</feature>
<evidence type="ECO:0000313" key="4">
    <source>
        <dbReference type="Proteomes" id="UP001148184"/>
    </source>
</evidence>
<dbReference type="SUPFAM" id="SSF81901">
    <property type="entry name" value="HCP-like"/>
    <property type="match status" value="2"/>
</dbReference>
<sequence>MKTCSFSLCSLALAISLAGCAGLPDQRLANEALKRGDTALAEQNYRQLADLGYSEAQVGLADIQVETRDPTKLKQAEATYRAAANISPRAQARLGRLLAAKPDASEAERQEAENLLKKAFANGEGNTLIPLAMLYLQYPQSFPGTNAQQQIDTWRAAGYPEAGLAQILLYRTQDTYDQHLDEVERICKAALTSTDICYVELATVYQKRAQPEQQAALIEQVKSAYQRGAIPATRVDSVARVLADRSLGQTDEKTAQAMLEQVAPVNPGSWVSLAQLLYDFPELGDTDQLMAYIDKGRAAEQPRAELLLGRLYYEGKSVPADAQKAQTHLLSAANAGEVSAHYYLGQLYRRGYLGSVEPQKAVDHLLSAARGGQLSADYALAQLFSEGHGIRQDLVNAWVFSQLAQANPSDQSRELAAQLDQQLNPAQKAQGQRLLQQERQARGAMGLQAQAQPEQGEDSL</sequence>
<dbReference type="PROSITE" id="PS51257">
    <property type="entry name" value="PROKAR_LIPOPROTEIN"/>
    <property type="match status" value="1"/>
</dbReference>
<dbReference type="InterPro" id="IPR050767">
    <property type="entry name" value="Sel1_AlgK"/>
</dbReference>
<organism evidence="3 4">
    <name type="scientific">Pseudomonas rubra</name>
    <dbReference type="NCBI Taxonomy" id="2942627"/>
    <lineage>
        <taxon>Bacteria</taxon>
        <taxon>Pseudomonadati</taxon>
        <taxon>Pseudomonadota</taxon>
        <taxon>Gammaproteobacteria</taxon>
        <taxon>Pseudomonadales</taxon>
        <taxon>Pseudomonadaceae</taxon>
        <taxon>Pseudomonas</taxon>
    </lineage>
</organism>
<accession>A0ABT5PED9</accession>
<evidence type="ECO:0000256" key="1">
    <source>
        <dbReference type="SAM" id="MobiDB-lite"/>
    </source>
</evidence>
<dbReference type="InterPro" id="IPR053440">
    <property type="entry name" value="Alginate_biosynth_AlgK"/>
</dbReference>
<dbReference type="PANTHER" id="PTHR11102:SF160">
    <property type="entry name" value="ERAD-ASSOCIATED E3 UBIQUITIN-PROTEIN LIGASE COMPONENT HRD3"/>
    <property type="match status" value="1"/>
</dbReference>
<name>A0ABT5PED9_9PSED</name>
<comment type="caution">
    <text evidence="3">The sequence shown here is derived from an EMBL/GenBank/DDBJ whole genome shotgun (WGS) entry which is preliminary data.</text>
</comment>
<protein>
    <submittedName>
        <fullName evidence="3">Alginate biosynthesis TPR repeat lipoprotein AlgK</fullName>
    </submittedName>
</protein>